<dbReference type="Proteomes" id="UP000261080">
    <property type="component" value="Unassembled WGS sequence"/>
</dbReference>
<comment type="caution">
    <text evidence="7">The sequence shown here is derived from an EMBL/GenBank/DDBJ whole genome shotgun (WGS) entry which is preliminary data.</text>
</comment>
<dbReference type="Gene3D" id="3.90.76.10">
    <property type="entry name" value="Dipeptide-binding Protein, Domain 1"/>
    <property type="match status" value="1"/>
</dbReference>
<feature type="domain" description="Solute-binding protein family 5" evidence="6">
    <location>
        <begin position="86"/>
        <end position="478"/>
    </location>
</feature>
<dbReference type="GeneID" id="97192512"/>
<feature type="signal peptide" evidence="5">
    <location>
        <begin position="1"/>
        <end position="22"/>
    </location>
</feature>
<keyword evidence="8" id="KW-1185">Reference proteome</keyword>
<evidence type="ECO:0000256" key="1">
    <source>
        <dbReference type="ARBA" id="ARBA00004196"/>
    </source>
</evidence>
<keyword evidence="3" id="KW-0813">Transport</keyword>
<gene>
    <name evidence="7" type="ORF">DW016_02745</name>
</gene>
<dbReference type="GO" id="GO:0042597">
    <property type="term" value="C:periplasmic space"/>
    <property type="evidence" value="ECO:0007669"/>
    <property type="project" value="UniProtKB-ARBA"/>
</dbReference>
<dbReference type="InterPro" id="IPR030678">
    <property type="entry name" value="Peptide/Ni-bd"/>
</dbReference>
<comment type="subcellular location">
    <subcellularLocation>
        <location evidence="1">Cell envelope</location>
    </subcellularLocation>
</comment>
<dbReference type="AlphaFoldDB" id="A0A3E3K6H2"/>
<evidence type="ECO:0000313" key="7">
    <source>
        <dbReference type="EMBL" id="RGE90182.1"/>
    </source>
</evidence>
<dbReference type="InterPro" id="IPR000914">
    <property type="entry name" value="SBP_5_dom"/>
</dbReference>
<evidence type="ECO:0000256" key="5">
    <source>
        <dbReference type="SAM" id="SignalP"/>
    </source>
</evidence>
<organism evidence="7 8">
    <name type="scientific">Sellimonas intestinalis</name>
    <dbReference type="NCBI Taxonomy" id="1653434"/>
    <lineage>
        <taxon>Bacteria</taxon>
        <taxon>Bacillati</taxon>
        <taxon>Bacillota</taxon>
        <taxon>Clostridia</taxon>
        <taxon>Lachnospirales</taxon>
        <taxon>Lachnospiraceae</taxon>
        <taxon>Sellimonas</taxon>
    </lineage>
</organism>
<name>A0A3E3K6H2_9FIRM</name>
<evidence type="ECO:0000256" key="2">
    <source>
        <dbReference type="ARBA" id="ARBA00005695"/>
    </source>
</evidence>
<dbReference type="Gene3D" id="3.40.190.10">
    <property type="entry name" value="Periplasmic binding protein-like II"/>
    <property type="match status" value="1"/>
</dbReference>
<dbReference type="GO" id="GO:0015833">
    <property type="term" value="P:peptide transport"/>
    <property type="evidence" value="ECO:0007669"/>
    <property type="project" value="TreeGrafter"/>
</dbReference>
<proteinExistence type="inferred from homology"/>
<dbReference type="FunFam" id="3.90.76.10:FF:000001">
    <property type="entry name" value="Oligopeptide ABC transporter substrate-binding protein"/>
    <property type="match status" value="1"/>
</dbReference>
<reference evidence="7 8" key="1">
    <citation type="submission" date="2018-08" db="EMBL/GenBank/DDBJ databases">
        <title>A genome reference for cultivated species of the human gut microbiota.</title>
        <authorList>
            <person name="Zou Y."/>
            <person name="Xue W."/>
            <person name="Luo G."/>
        </authorList>
    </citation>
    <scope>NUCLEOTIDE SEQUENCE [LARGE SCALE GENOMIC DNA]</scope>
    <source>
        <strain evidence="7 8">AF37-2AT</strain>
    </source>
</reference>
<evidence type="ECO:0000256" key="3">
    <source>
        <dbReference type="ARBA" id="ARBA00022448"/>
    </source>
</evidence>
<dbReference type="GO" id="GO:0030313">
    <property type="term" value="C:cell envelope"/>
    <property type="evidence" value="ECO:0007669"/>
    <property type="project" value="UniProtKB-SubCell"/>
</dbReference>
<evidence type="ECO:0000256" key="4">
    <source>
        <dbReference type="ARBA" id="ARBA00022729"/>
    </source>
</evidence>
<dbReference type="PANTHER" id="PTHR30290">
    <property type="entry name" value="PERIPLASMIC BINDING COMPONENT OF ABC TRANSPORTER"/>
    <property type="match status" value="1"/>
</dbReference>
<dbReference type="PIRSF" id="PIRSF002741">
    <property type="entry name" value="MppA"/>
    <property type="match status" value="1"/>
</dbReference>
<sequence length="564" mass="62626">MKLRKKVLAGLLAAAMTAGLLAGCGGEEKSGGGGGGSAEQVLNISTNSVVVGLNPLVNTTGPDNKAHNMIYDPLVRDRSAKDNTDEIVPAAAESWDVSEDGLTYTFHMNPDAKWSDGSKVTANDFEFTFKKMADPNTAATNAWLFDGVIENFSEALYNNGKTPDEIGVAATDENTLEIQLVHPASYFLELVAGSVYPVNEAKYEEFGSDYGTAPDKTVYNGPLKVTSWNQNTEMNLEQNDQYWGKDDMKLQKVNLRIIQDPSTAVQAFINGELDVVSTSDTNWGKTISAAGDSEEITVPTNAPEFFMFNLKNEYLSNTKIRQALSIAFDRQEMVDALRDGKSEPIYSLMPDTMKVGEKTYTELVDGKNHFVSEMQEQYPDPKVLLQEGLQELGKSTDPSQVTIRYASRGTDELSKKIGEWMKQTWEENLGINVQIDMMEWNIMWDKIDAGDYDIAQGGWGPYYNEPSAFLQLFDPDNGYFNSAKTGWTNEESKQYKELLEKAKNIVDDKEKAEIYLEAENLVVGNALIAPTYLEASPTYVKNYVKNYFVTTNGTVDFSQVSIEK</sequence>
<dbReference type="PROSITE" id="PS51257">
    <property type="entry name" value="PROKAR_LIPOPROTEIN"/>
    <property type="match status" value="1"/>
</dbReference>
<dbReference type="PANTHER" id="PTHR30290:SF10">
    <property type="entry name" value="PERIPLASMIC OLIGOPEPTIDE-BINDING PROTEIN-RELATED"/>
    <property type="match status" value="1"/>
</dbReference>
<dbReference type="InterPro" id="IPR039424">
    <property type="entry name" value="SBP_5"/>
</dbReference>
<feature type="chain" id="PRO_5039222482" evidence="5">
    <location>
        <begin position="23"/>
        <end position="564"/>
    </location>
</feature>
<dbReference type="Gene3D" id="3.10.105.10">
    <property type="entry name" value="Dipeptide-binding Protein, Domain 3"/>
    <property type="match status" value="1"/>
</dbReference>
<evidence type="ECO:0000259" key="6">
    <source>
        <dbReference type="Pfam" id="PF00496"/>
    </source>
</evidence>
<keyword evidence="4 5" id="KW-0732">Signal</keyword>
<dbReference type="Pfam" id="PF00496">
    <property type="entry name" value="SBP_bac_5"/>
    <property type="match status" value="1"/>
</dbReference>
<accession>A0A3E3K6H2</accession>
<dbReference type="RefSeq" id="WP_053769071.1">
    <property type="nucleotide sequence ID" value="NZ_CALBAT010000002.1"/>
</dbReference>
<dbReference type="SUPFAM" id="SSF53850">
    <property type="entry name" value="Periplasmic binding protein-like II"/>
    <property type="match status" value="1"/>
</dbReference>
<dbReference type="CDD" id="cd08504">
    <property type="entry name" value="PBP2_OppA"/>
    <property type="match status" value="1"/>
</dbReference>
<dbReference type="EMBL" id="QVLX01000001">
    <property type="protein sequence ID" value="RGE90182.1"/>
    <property type="molecule type" value="Genomic_DNA"/>
</dbReference>
<dbReference type="GO" id="GO:0043190">
    <property type="term" value="C:ATP-binding cassette (ABC) transporter complex"/>
    <property type="evidence" value="ECO:0007669"/>
    <property type="project" value="InterPro"/>
</dbReference>
<evidence type="ECO:0000313" key="8">
    <source>
        <dbReference type="Proteomes" id="UP000261080"/>
    </source>
</evidence>
<protein>
    <submittedName>
        <fullName evidence="7">Peptide ABC transporter substrate-binding protein</fullName>
    </submittedName>
</protein>
<comment type="similarity">
    <text evidence="2">Belongs to the bacterial solute-binding protein 5 family.</text>
</comment>
<dbReference type="OrthoDB" id="9801912at2"/>
<dbReference type="GO" id="GO:1904680">
    <property type="term" value="F:peptide transmembrane transporter activity"/>
    <property type="evidence" value="ECO:0007669"/>
    <property type="project" value="TreeGrafter"/>
</dbReference>